<dbReference type="Proteomes" id="UP000039865">
    <property type="component" value="Unassembled WGS sequence"/>
</dbReference>
<feature type="domain" description="Iron-binding zinc finger CDGSH type" evidence="7">
    <location>
        <begin position="192"/>
        <end position="225"/>
    </location>
</feature>
<feature type="domain" description="Iron-binding zinc finger CDGSH type" evidence="7">
    <location>
        <begin position="152"/>
        <end position="191"/>
    </location>
</feature>
<feature type="compositionally biased region" description="Basic and acidic residues" evidence="6">
    <location>
        <begin position="67"/>
        <end position="90"/>
    </location>
</feature>
<dbReference type="EMBL" id="CCKQ01010142">
    <property type="protein sequence ID" value="CDW81647.1"/>
    <property type="molecule type" value="Genomic_DNA"/>
</dbReference>
<protein>
    <submittedName>
        <fullName evidence="8">Zinc finger cdgsh-type domain protein</fullName>
    </submittedName>
</protein>
<dbReference type="Gene3D" id="3.40.5.90">
    <property type="entry name" value="CDGSH iron-sulfur domain, mitoNEET-type"/>
    <property type="match status" value="2"/>
</dbReference>
<gene>
    <name evidence="8" type="primary">Contig2271.g2439</name>
    <name evidence="8" type="ORF">STYLEM_10670</name>
</gene>
<dbReference type="InterPro" id="IPR052950">
    <property type="entry name" value="CISD"/>
</dbReference>
<feature type="region of interest" description="Disordered" evidence="6">
    <location>
        <begin position="1"/>
        <end position="103"/>
    </location>
</feature>
<evidence type="ECO:0000256" key="5">
    <source>
        <dbReference type="ARBA" id="ARBA00034078"/>
    </source>
</evidence>
<dbReference type="AlphaFoldDB" id="A0A078AJJ8"/>
<evidence type="ECO:0000256" key="6">
    <source>
        <dbReference type="SAM" id="MobiDB-lite"/>
    </source>
</evidence>
<proteinExistence type="predicted"/>
<dbReference type="Pfam" id="PF09360">
    <property type="entry name" value="zf-CDGSH"/>
    <property type="match status" value="1"/>
</dbReference>
<dbReference type="InParanoid" id="A0A078AJJ8"/>
<dbReference type="PANTHER" id="PTHR46491">
    <property type="entry name" value="CDGSH IRON SULFUR DOMAIN PROTEIN HOMOLOG"/>
    <property type="match status" value="1"/>
</dbReference>
<dbReference type="PANTHER" id="PTHR46491:SF3">
    <property type="entry name" value="CDGSH IRON-SULFUR DOMAIN-CONTAINING PROTEIN 3, MITOCHONDRIAL"/>
    <property type="match status" value="1"/>
</dbReference>
<feature type="compositionally biased region" description="Basic and acidic residues" evidence="6">
    <location>
        <begin position="19"/>
        <end position="54"/>
    </location>
</feature>
<evidence type="ECO:0000259" key="7">
    <source>
        <dbReference type="SMART" id="SM00704"/>
    </source>
</evidence>
<evidence type="ECO:0000313" key="9">
    <source>
        <dbReference type="Proteomes" id="UP000039865"/>
    </source>
</evidence>
<keyword evidence="1" id="KW-0001">2Fe-2S</keyword>
<dbReference type="InterPro" id="IPR018967">
    <property type="entry name" value="FeS-contain_CDGSH-typ"/>
</dbReference>
<reference evidence="8 9" key="1">
    <citation type="submission" date="2014-06" db="EMBL/GenBank/DDBJ databases">
        <authorList>
            <person name="Swart Estienne"/>
        </authorList>
    </citation>
    <scope>NUCLEOTIDE SEQUENCE [LARGE SCALE GENOMIC DNA]</scope>
    <source>
        <strain evidence="8 9">130c</strain>
    </source>
</reference>
<dbReference type="SMART" id="SM00704">
    <property type="entry name" value="ZnF_CDGSH"/>
    <property type="match status" value="2"/>
</dbReference>
<keyword evidence="3" id="KW-0408">Iron</keyword>
<keyword evidence="2" id="KW-0479">Metal-binding</keyword>
<sequence length="266" mass="30841">MITQQQRQLSIFSSLFGKKKPEEKQPEPRFEKVPEKKEEVIQAKVEEPEKEPTRYHQATADKKKKQKQADAADTDRDIKQQIKSLDRSQEDNLYGKFKRQRKTVQERDQNLHLYLHPDLQNNSRVSIAKFESRAFKRGLDEGEAPFPVSPRIGPYEVEKPIFGTKNYYWCSCGMSRSQPFCDSSHFGTEFKPLKFSLDEKSKKIHMCGCKLSTQKPFCDGDTCKKLLTGEKFEAAERLLENDIQTSQKEFAEADYQVGDSGKNKEQ</sequence>
<evidence type="ECO:0000313" key="8">
    <source>
        <dbReference type="EMBL" id="CDW81647.1"/>
    </source>
</evidence>
<dbReference type="OrthoDB" id="282488at2759"/>
<evidence type="ECO:0000256" key="3">
    <source>
        <dbReference type="ARBA" id="ARBA00023004"/>
    </source>
</evidence>
<accession>A0A078AJJ8</accession>
<name>A0A078AJJ8_STYLE</name>
<feature type="compositionally biased region" description="Polar residues" evidence="6">
    <location>
        <begin position="1"/>
        <end position="13"/>
    </location>
</feature>
<evidence type="ECO:0000256" key="1">
    <source>
        <dbReference type="ARBA" id="ARBA00022714"/>
    </source>
</evidence>
<evidence type="ECO:0000256" key="2">
    <source>
        <dbReference type="ARBA" id="ARBA00022723"/>
    </source>
</evidence>
<comment type="cofactor">
    <cofactor evidence="5">
        <name>[2Fe-2S] cluster</name>
        <dbReference type="ChEBI" id="CHEBI:190135"/>
    </cofactor>
</comment>
<keyword evidence="9" id="KW-1185">Reference proteome</keyword>
<dbReference type="GO" id="GO:0005739">
    <property type="term" value="C:mitochondrion"/>
    <property type="evidence" value="ECO:0007669"/>
    <property type="project" value="TreeGrafter"/>
</dbReference>
<dbReference type="InterPro" id="IPR042216">
    <property type="entry name" value="MitoNEET_CISD"/>
</dbReference>
<organism evidence="8 9">
    <name type="scientific">Stylonychia lemnae</name>
    <name type="common">Ciliate</name>
    <dbReference type="NCBI Taxonomy" id="5949"/>
    <lineage>
        <taxon>Eukaryota</taxon>
        <taxon>Sar</taxon>
        <taxon>Alveolata</taxon>
        <taxon>Ciliophora</taxon>
        <taxon>Intramacronucleata</taxon>
        <taxon>Spirotrichea</taxon>
        <taxon>Stichotrichia</taxon>
        <taxon>Sporadotrichida</taxon>
        <taxon>Oxytrichidae</taxon>
        <taxon>Stylonychinae</taxon>
        <taxon>Stylonychia</taxon>
    </lineage>
</organism>
<keyword evidence="4" id="KW-0411">Iron-sulfur</keyword>
<evidence type="ECO:0000256" key="4">
    <source>
        <dbReference type="ARBA" id="ARBA00023014"/>
    </source>
</evidence>
<dbReference type="GO" id="GO:0046872">
    <property type="term" value="F:metal ion binding"/>
    <property type="evidence" value="ECO:0007669"/>
    <property type="project" value="UniProtKB-KW"/>
</dbReference>
<dbReference type="GO" id="GO:0051537">
    <property type="term" value="F:2 iron, 2 sulfur cluster binding"/>
    <property type="evidence" value="ECO:0007669"/>
    <property type="project" value="UniProtKB-KW"/>
</dbReference>